<dbReference type="EMBL" id="CP059732">
    <property type="protein sequence ID" value="QMW03822.1"/>
    <property type="molecule type" value="Genomic_DNA"/>
</dbReference>
<evidence type="ECO:0000313" key="2">
    <source>
        <dbReference type="EMBL" id="QMW03822.1"/>
    </source>
</evidence>
<reference evidence="2 3" key="1">
    <citation type="submission" date="2020-07" db="EMBL/GenBank/DDBJ databases">
        <title>Spirosoma foliorum sp. nov., isolated from the leaves on the Nejang mountain Korea, Republic of.</title>
        <authorList>
            <person name="Ho H."/>
            <person name="Lee Y.-J."/>
            <person name="Nurcahyanto D.-A."/>
            <person name="Kim S.-G."/>
        </authorList>
    </citation>
    <scope>NUCLEOTIDE SEQUENCE [LARGE SCALE GENOMIC DNA]</scope>
    <source>
        <strain evidence="2 3">PL0136</strain>
    </source>
</reference>
<sequence length="115" mass="13009">MKLLFVLCLSLFLANTSFAQVYVDGVAIDTTNTPFCQLFCTNASGLSRARVLIDYGQRFVDNGLSRPKIAGPDKQVITFNSSIDALNFMVRQGWQLVTFKMKGDTFVYLLQWRKL</sequence>
<dbReference type="Proteomes" id="UP000515369">
    <property type="component" value="Chromosome"/>
</dbReference>
<feature type="signal peptide" evidence="1">
    <location>
        <begin position="1"/>
        <end position="19"/>
    </location>
</feature>
<dbReference type="AlphaFoldDB" id="A0A7G5GY80"/>
<evidence type="ECO:0000256" key="1">
    <source>
        <dbReference type="SAM" id="SignalP"/>
    </source>
</evidence>
<proteinExistence type="predicted"/>
<accession>A0A7G5GY80</accession>
<dbReference type="RefSeq" id="WP_182461079.1">
    <property type="nucleotide sequence ID" value="NZ_CP059732.1"/>
</dbReference>
<keyword evidence="3" id="KW-1185">Reference proteome</keyword>
<feature type="chain" id="PRO_5028977809" evidence="1">
    <location>
        <begin position="20"/>
        <end position="115"/>
    </location>
</feature>
<gene>
    <name evidence="2" type="ORF">H3H32_02360</name>
</gene>
<name>A0A7G5GY80_9BACT</name>
<protein>
    <submittedName>
        <fullName evidence="2">Uncharacterized protein</fullName>
    </submittedName>
</protein>
<keyword evidence="1" id="KW-0732">Signal</keyword>
<evidence type="ECO:0000313" key="3">
    <source>
        <dbReference type="Proteomes" id="UP000515369"/>
    </source>
</evidence>
<dbReference type="KEGG" id="sfol:H3H32_02360"/>
<organism evidence="2 3">
    <name type="scientific">Spirosoma foliorum</name>
    <dbReference type="NCBI Taxonomy" id="2710596"/>
    <lineage>
        <taxon>Bacteria</taxon>
        <taxon>Pseudomonadati</taxon>
        <taxon>Bacteroidota</taxon>
        <taxon>Cytophagia</taxon>
        <taxon>Cytophagales</taxon>
        <taxon>Cytophagaceae</taxon>
        <taxon>Spirosoma</taxon>
    </lineage>
</organism>